<dbReference type="Proteomes" id="UP000004349">
    <property type="component" value="Unassembled WGS sequence"/>
</dbReference>
<dbReference type="EMBL" id="AFWE01000063">
    <property type="protein sequence ID" value="EGU39786.1"/>
    <property type="molecule type" value="Genomic_DNA"/>
</dbReference>
<sequence>MKKQPKTSTQYNIKDLPISRSKSRLLKQVHYDYHPLTLSLIELDTFTLRTGDALSLLSDEQLVILLREPYTFRPLLTQNAIGYCSRPPRSMF</sequence>
<organism evidence="1 2">
    <name type="scientific">Vibrio scophthalmi LMG 19158</name>
    <dbReference type="NCBI Taxonomy" id="870967"/>
    <lineage>
        <taxon>Bacteria</taxon>
        <taxon>Pseudomonadati</taxon>
        <taxon>Pseudomonadota</taxon>
        <taxon>Gammaproteobacteria</taxon>
        <taxon>Vibrionales</taxon>
        <taxon>Vibrionaceae</taxon>
        <taxon>Vibrio</taxon>
    </lineage>
</organism>
<protein>
    <submittedName>
        <fullName evidence="1">Uncharacterized protein</fullName>
    </submittedName>
</protein>
<proteinExistence type="predicted"/>
<accession>F9RKF7</accession>
<dbReference type="AlphaFoldDB" id="F9RKF7"/>
<gene>
    <name evidence="1" type="ORF">VIS19158_15691</name>
</gene>
<evidence type="ECO:0000313" key="1">
    <source>
        <dbReference type="EMBL" id="EGU39786.1"/>
    </source>
</evidence>
<evidence type="ECO:0000313" key="2">
    <source>
        <dbReference type="Proteomes" id="UP000004349"/>
    </source>
</evidence>
<reference evidence="1 2" key="1">
    <citation type="journal article" date="2012" name="Int. J. Syst. Evol. Microbiol.">
        <title>Vibrio caribbeanicus sp. nov., isolated from the marine sponge Scleritoderma cyanea.</title>
        <authorList>
            <person name="Hoffmann M."/>
            <person name="Monday S.R."/>
            <person name="Allard M.W."/>
            <person name="Strain E.A."/>
            <person name="Whittaker P."/>
            <person name="Naum M."/>
            <person name="McCarthy P.J."/>
            <person name="Lopez J.V."/>
            <person name="Fischer M."/>
            <person name="Brown E.W."/>
        </authorList>
    </citation>
    <scope>NUCLEOTIDE SEQUENCE [LARGE SCALE GENOMIC DNA]</scope>
    <source>
        <strain evidence="1 2">LMG 19158</strain>
    </source>
</reference>
<comment type="caution">
    <text evidence="1">The sequence shown here is derived from an EMBL/GenBank/DDBJ whole genome shotgun (WGS) entry which is preliminary data.</text>
</comment>
<name>F9RKF7_9VIBR</name>